<evidence type="ECO:0000256" key="1">
    <source>
        <dbReference type="ARBA" id="ARBA00004167"/>
    </source>
</evidence>
<evidence type="ECO:0000313" key="7">
    <source>
        <dbReference type="Proteomes" id="UP000694387"/>
    </source>
</evidence>
<dbReference type="Gene3D" id="2.60.40.10">
    <property type="entry name" value="Immunoglobulins"/>
    <property type="match status" value="2"/>
</dbReference>
<sequence>GTRKFTDISILYLRELLPRKWRRKEKKELFTKRLLSHVLMKVKKISMEEGLCTTISGIFEFPEESPSNSMILAYWLNKNTTSPVDTNQPMLPWSIIPRTDSTLFGILRKKTIPTYLFYADLGEHKNLIPKPELHIPEILVAEEPVTLTCTFKGTCKETKAPLLSWKEPITPSNTDSSSNSSTSSSVLCHLNFSLANLTKSSMLKLQAVSPPRLLYSSCSLKKTLQCSCSFQGIPTPSVQWLMDRVPVSVNSMSNILHMTSSVSVPWANSTISLTGDPEIVTKLHCEGKNEYGIHTSSIFLIPHKNSVSNVFLKGLIQGVVYGSIASALLCFFFVLLTPVPLSHLADVSSSFRTSVMCSRKPSLALTGYLFRAPIAIWALGN</sequence>
<reference evidence="6" key="2">
    <citation type="submission" date="2025-08" db="UniProtKB">
        <authorList>
            <consortium name="Ensembl"/>
        </authorList>
    </citation>
    <scope>IDENTIFICATION</scope>
</reference>
<evidence type="ECO:0008006" key="8">
    <source>
        <dbReference type="Google" id="ProtNLM"/>
    </source>
</evidence>
<evidence type="ECO:0000313" key="6">
    <source>
        <dbReference type="Ensembl" id="ENSEASP00005055907.1"/>
    </source>
</evidence>
<evidence type="ECO:0000256" key="5">
    <source>
        <dbReference type="SAM" id="Phobius"/>
    </source>
</evidence>
<dbReference type="Proteomes" id="UP000694387">
    <property type="component" value="Chromosome 26"/>
</dbReference>
<evidence type="ECO:0000256" key="3">
    <source>
        <dbReference type="ARBA" id="ARBA00022989"/>
    </source>
</evidence>
<evidence type="ECO:0000256" key="2">
    <source>
        <dbReference type="ARBA" id="ARBA00022692"/>
    </source>
</evidence>
<organism evidence="6 7">
    <name type="scientific">Equus asinus</name>
    <name type="common">Donkey</name>
    <name type="synonym">Equus africanus asinus</name>
    <dbReference type="NCBI Taxonomy" id="9793"/>
    <lineage>
        <taxon>Eukaryota</taxon>
        <taxon>Metazoa</taxon>
        <taxon>Chordata</taxon>
        <taxon>Craniata</taxon>
        <taxon>Vertebrata</taxon>
        <taxon>Euteleostomi</taxon>
        <taxon>Mammalia</taxon>
        <taxon>Eutheria</taxon>
        <taxon>Laurasiatheria</taxon>
        <taxon>Perissodactyla</taxon>
        <taxon>Equidae</taxon>
        <taxon>Equus</taxon>
    </lineage>
</organism>
<accession>A0A9L0K0P6</accession>
<protein>
    <recommendedName>
        <fullName evidence="8">Ig-like domain-containing protein</fullName>
    </recommendedName>
</protein>
<dbReference type="Ensembl" id="ENSEAST00005049653.1">
    <property type="protein sequence ID" value="ENSEASP00005055907.1"/>
    <property type="gene ID" value="ENSEASG00005034163.1"/>
</dbReference>
<proteinExistence type="predicted"/>
<keyword evidence="3 5" id="KW-1133">Transmembrane helix</keyword>
<reference evidence="6 7" key="1">
    <citation type="journal article" date="2020" name="Nat. Commun.">
        <title>Donkey genomes provide new insights into domestication and selection for coat color.</title>
        <authorList>
            <person name="Wang"/>
            <person name="C."/>
            <person name="Li"/>
            <person name="H."/>
            <person name="Guo"/>
            <person name="Y."/>
            <person name="Huang"/>
            <person name="J."/>
            <person name="Sun"/>
            <person name="Y."/>
            <person name="Min"/>
            <person name="J."/>
            <person name="Wang"/>
            <person name="J."/>
            <person name="Fang"/>
            <person name="X."/>
            <person name="Zhao"/>
            <person name="Z."/>
            <person name="Wang"/>
            <person name="S."/>
            <person name="Zhang"/>
            <person name="Y."/>
            <person name="Liu"/>
            <person name="Q."/>
            <person name="Jiang"/>
            <person name="Q."/>
            <person name="Wang"/>
            <person name="X."/>
            <person name="Guo"/>
            <person name="Y."/>
            <person name="Yang"/>
            <person name="C."/>
            <person name="Wang"/>
            <person name="Y."/>
            <person name="Tian"/>
            <person name="F."/>
            <person name="Zhuang"/>
            <person name="G."/>
            <person name="Fan"/>
            <person name="Y."/>
            <person name="Gao"/>
            <person name="Q."/>
            <person name="Li"/>
            <person name="Y."/>
            <person name="Ju"/>
            <person name="Z."/>
            <person name="Li"/>
            <person name="J."/>
            <person name="Li"/>
            <person name="R."/>
            <person name="Hou"/>
            <person name="M."/>
            <person name="Yang"/>
            <person name="G."/>
            <person name="Liu"/>
            <person name="G."/>
            <person name="Liu"/>
            <person name="W."/>
            <person name="Guo"/>
            <person name="J."/>
            <person name="Pan"/>
            <person name="S."/>
            <person name="Fan"/>
            <person name="G."/>
            <person name="Zhang"/>
            <person name="W."/>
            <person name="Zhang"/>
            <person name="R."/>
            <person name="Yu"/>
            <person name="J."/>
            <person name="Zhang"/>
            <person name="X."/>
            <person name="Yin"/>
            <person name="Q."/>
            <person name="Ji"/>
            <person name="C."/>
            <person name="Jin"/>
            <person name="Y."/>
            <person name="Yue"/>
            <person name="G."/>
            <person name="Liu"/>
            <person name="M."/>
            <person name="Xu"/>
            <person name="J."/>
            <person name="Liu"/>
            <person name="S."/>
            <person name="Jordana"/>
            <person name="J."/>
            <person name="Noce"/>
            <person name="A."/>
            <person name="Amills"/>
            <person name="M."/>
            <person name="Wu"/>
            <person name="D.D."/>
            <person name="Li"/>
            <person name="S."/>
            <person name="Zhou"/>
            <person name="X. and Zhong"/>
            <person name="J."/>
        </authorList>
    </citation>
    <scope>NUCLEOTIDE SEQUENCE [LARGE SCALE GENOMIC DNA]</scope>
</reference>
<dbReference type="InterPro" id="IPR036179">
    <property type="entry name" value="Ig-like_dom_sf"/>
</dbReference>
<keyword evidence="7" id="KW-1185">Reference proteome</keyword>
<dbReference type="SUPFAM" id="SSF48726">
    <property type="entry name" value="Immunoglobulin"/>
    <property type="match status" value="2"/>
</dbReference>
<dbReference type="InterPro" id="IPR013783">
    <property type="entry name" value="Ig-like_fold"/>
</dbReference>
<dbReference type="InterPro" id="IPR051036">
    <property type="entry name" value="SIGLEC"/>
</dbReference>
<reference evidence="6" key="3">
    <citation type="submission" date="2025-09" db="UniProtKB">
        <authorList>
            <consortium name="Ensembl"/>
        </authorList>
    </citation>
    <scope>IDENTIFICATION</scope>
</reference>
<keyword evidence="2 5" id="KW-0812">Transmembrane</keyword>
<name>A0A9L0K0P6_EQUAS</name>
<comment type="subcellular location">
    <subcellularLocation>
        <location evidence="1">Membrane</location>
        <topology evidence="1">Single-pass membrane protein</topology>
    </subcellularLocation>
</comment>
<dbReference type="PANTHER" id="PTHR12035">
    <property type="entry name" value="SIALIC ACID BINDING IMMUNOGLOBULIN-LIKE LECTIN"/>
    <property type="match status" value="1"/>
</dbReference>
<evidence type="ECO:0000256" key="4">
    <source>
        <dbReference type="ARBA" id="ARBA00023136"/>
    </source>
</evidence>
<feature type="transmembrane region" description="Helical" evidence="5">
    <location>
        <begin position="319"/>
        <end position="341"/>
    </location>
</feature>
<dbReference type="AlphaFoldDB" id="A0A9L0K0P6"/>
<dbReference type="GeneTree" id="ENSGT01150000286907"/>
<dbReference type="PANTHER" id="PTHR12035:SF113">
    <property type="entry name" value="RIKEN CDNA 4931406B18 GENE"/>
    <property type="match status" value="1"/>
</dbReference>
<keyword evidence="4 5" id="KW-0472">Membrane</keyword>
<dbReference type="GO" id="GO:0033691">
    <property type="term" value="F:sialic acid binding"/>
    <property type="evidence" value="ECO:0007669"/>
    <property type="project" value="TreeGrafter"/>
</dbReference>
<dbReference type="GO" id="GO:0005886">
    <property type="term" value="C:plasma membrane"/>
    <property type="evidence" value="ECO:0007669"/>
    <property type="project" value="TreeGrafter"/>
</dbReference>
<dbReference type="GO" id="GO:0007155">
    <property type="term" value="P:cell adhesion"/>
    <property type="evidence" value="ECO:0007669"/>
    <property type="project" value="TreeGrafter"/>
</dbReference>